<sequence length="184" mass="21404">MVIALYTAIFVPWGYSIPRPNDVWYVDGYMKLEPFGIEIYAAIDGYSRYIVWIYAGVSARTGVSVLHQAIYEYKNRGFLLRKIRSDRGIETILLADGHFMLRQLGEPSVQPKDCYIYGRSVDNQRIEAWWGMLSRASTGLFYRYFRRLQYTECFTKDSIPDQVSLLVVYMFILGELILCEGSQQ</sequence>
<dbReference type="AlphaFoldDB" id="B6H9N4"/>
<dbReference type="SUPFAM" id="SSF53098">
    <property type="entry name" value="Ribonuclease H-like"/>
    <property type="match status" value="1"/>
</dbReference>
<name>B6H9N4_PENRW</name>
<dbReference type="HOGENOM" id="CLU_038374_2_0_1"/>
<dbReference type="VEuPathDB" id="FungiDB:PCH_Pc16g11330"/>
<dbReference type="Proteomes" id="UP000000724">
    <property type="component" value="Contig Pc00c16"/>
</dbReference>
<keyword evidence="3" id="KW-1185">Reference proteome</keyword>
<dbReference type="BioCyc" id="PCHR:PC16G11330-MONOMER"/>
<dbReference type="Pfam" id="PF24764">
    <property type="entry name" value="rva_4"/>
    <property type="match status" value="1"/>
</dbReference>
<organism evidence="2 3">
    <name type="scientific">Penicillium rubens (strain ATCC 28089 / DSM 1075 / NRRL 1951 / Wisconsin 54-1255)</name>
    <name type="common">Penicillium chrysogenum</name>
    <dbReference type="NCBI Taxonomy" id="500485"/>
    <lineage>
        <taxon>Eukaryota</taxon>
        <taxon>Fungi</taxon>
        <taxon>Dikarya</taxon>
        <taxon>Ascomycota</taxon>
        <taxon>Pezizomycotina</taxon>
        <taxon>Eurotiomycetes</taxon>
        <taxon>Eurotiomycetidae</taxon>
        <taxon>Eurotiales</taxon>
        <taxon>Aspergillaceae</taxon>
        <taxon>Penicillium</taxon>
        <taxon>Penicillium chrysogenum species complex</taxon>
    </lineage>
</organism>
<dbReference type="InterPro" id="IPR012337">
    <property type="entry name" value="RNaseH-like_sf"/>
</dbReference>
<feature type="domain" description="Integrase core" evidence="1">
    <location>
        <begin position="15"/>
        <end position="171"/>
    </location>
</feature>
<protein>
    <submittedName>
        <fullName evidence="2">Pc16g11330 protein</fullName>
    </submittedName>
</protein>
<accession>B6H9N4</accession>
<dbReference type="eggNOG" id="ENOG502QUY7">
    <property type="taxonomic scope" value="Eukaryota"/>
</dbReference>
<proteinExistence type="predicted"/>
<dbReference type="PANTHER" id="PTHR46791:SF5">
    <property type="entry name" value="CLR5 DOMAIN-CONTAINING PROTEIN-RELATED"/>
    <property type="match status" value="1"/>
</dbReference>
<dbReference type="PANTHER" id="PTHR46791">
    <property type="entry name" value="EXPRESSED PROTEIN"/>
    <property type="match status" value="1"/>
</dbReference>
<dbReference type="EMBL" id="AM920431">
    <property type="protein sequence ID" value="CAP93803.1"/>
    <property type="molecule type" value="Genomic_DNA"/>
</dbReference>
<dbReference type="InterPro" id="IPR058913">
    <property type="entry name" value="Integrase_dom_put"/>
</dbReference>
<reference evidence="2 3" key="1">
    <citation type="journal article" date="2008" name="Nat. Biotechnol.">
        <title>Genome sequencing and analysis of the filamentous fungus Penicillium chrysogenum.</title>
        <authorList>
            <person name="van den Berg M.A."/>
            <person name="Albang R."/>
            <person name="Albermann K."/>
            <person name="Badger J.H."/>
            <person name="Daran J.-M."/>
            <person name="Driessen A.J.M."/>
            <person name="Garcia-Estrada C."/>
            <person name="Fedorova N.D."/>
            <person name="Harris D.M."/>
            <person name="Heijne W.H.M."/>
            <person name="Joardar V.S."/>
            <person name="Kiel J.A.K.W."/>
            <person name="Kovalchuk A."/>
            <person name="Martin J.F."/>
            <person name="Nierman W.C."/>
            <person name="Nijland J.G."/>
            <person name="Pronk J.T."/>
            <person name="Roubos J.A."/>
            <person name="van der Klei I.J."/>
            <person name="van Peij N.N.M.E."/>
            <person name="Veenhuis M."/>
            <person name="von Doehren H."/>
            <person name="Wagner C."/>
            <person name="Wortman J.R."/>
            <person name="Bovenberg R.A.L."/>
        </authorList>
    </citation>
    <scope>NUCLEOTIDE SEQUENCE [LARGE SCALE GENOMIC DNA]</scope>
    <source>
        <strain evidence="3">ATCC 28089 / DSM 1075 / NRRL 1951 / Wisconsin 54-1255</strain>
    </source>
</reference>
<evidence type="ECO:0000259" key="1">
    <source>
        <dbReference type="Pfam" id="PF24764"/>
    </source>
</evidence>
<evidence type="ECO:0000313" key="2">
    <source>
        <dbReference type="EMBL" id="CAP93803.1"/>
    </source>
</evidence>
<dbReference type="OrthoDB" id="5392716at2759"/>
<evidence type="ECO:0000313" key="3">
    <source>
        <dbReference type="Proteomes" id="UP000000724"/>
    </source>
</evidence>
<gene>
    <name evidence="2" type="ORF">Pc16g11330</name>
    <name evidence="2" type="ORF">PCH_Pc16g11330</name>
</gene>